<gene>
    <name evidence="2" type="ORF">DRW41_04985</name>
</gene>
<dbReference type="Pfam" id="PF01381">
    <property type="entry name" value="HTH_3"/>
    <property type="match status" value="1"/>
</dbReference>
<protein>
    <submittedName>
        <fullName evidence="2">XRE family transcriptional regulator</fullName>
    </submittedName>
</protein>
<keyword evidence="3" id="KW-1185">Reference proteome</keyword>
<dbReference type="PROSITE" id="PS50943">
    <property type="entry name" value="HTH_CROC1"/>
    <property type="match status" value="1"/>
</dbReference>
<dbReference type="InterPro" id="IPR010982">
    <property type="entry name" value="Lambda_DNA-bd_dom_sf"/>
</dbReference>
<evidence type="ECO:0000259" key="1">
    <source>
        <dbReference type="PROSITE" id="PS50943"/>
    </source>
</evidence>
<evidence type="ECO:0000313" key="3">
    <source>
        <dbReference type="Proteomes" id="UP000257144"/>
    </source>
</evidence>
<organism evidence="2 3">
    <name type="scientific">Neobacillus piezotolerans</name>
    <dbReference type="NCBI Taxonomy" id="2259171"/>
    <lineage>
        <taxon>Bacteria</taxon>
        <taxon>Bacillati</taxon>
        <taxon>Bacillota</taxon>
        <taxon>Bacilli</taxon>
        <taxon>Bacillales</taxon>
        <taxon>Bacillaceae</taxon>
        <taxon>Neobacillus</taxon>
    </lineage>
</organism>
<dbReference type="Gene3D" id="1.10.260.40">
    <property type="entry name" value="lambda repressor-like DNA-binding domains"/>
    <property type="match status" value="1"/>
</dbReference>
<dbReference type="CDD" id="cd00093">
    <property type="entry name" value="HTH_XRE"/>
    <property type="match status" value="1"/>
</dbReference>
<dbReference type="EMBL" id="QNQT01000001">
    <property type="protein sequence ID" value="RDU38912.1"/>
    <property type="molecule type" value="Genomic_DNA"/>
</dbReference>
<dbReference type="AlphaFoldDB" id="A0A3D8GWZ7"/>
<sequence length="77" mass="8641">MLAANISGNRIKIARKDLKMDQIDLSAAIELEHGLKITQSDISEIERGVRGVKDFELDIIARVLNVSPLWLLRGNEE</sequence>
<dbReference type="RefSeq" id="WP_115450826.1">
    <property type="nucleotide sequence ID" value="NZ_QNQT01000001.1"/>
</dbReference>
<name>A0A3D8GWZ7_9BACI</name>
<dbReference type="SUPFAM" id="SSF47413">
    <property type="entry name" value="lambda repressor-like DNA-binding domains"/>
    <property type="match status" value="1"/>
</dbReference>
<dbReference type="GO" id="GO:0003677">
    <property type="term" value="F:DNA binding"/>
    <property type="evidence" value="ECO:0007669"/>
    <property type="project" value="InterPro"/>
</dbReference>
<dbReference type="InterPro" id="IPR001387">
    <property type="entry name" value="Cro/C1-type_HTH"/>
</dbReference>
<comment type="caution">
    <text evidence="2">The sequence shown here is derived from an EMBL/GenBank/DDBJ whole genome shotgun (WGS) entry which is preliminary data.</text>
</comment>
<accession>A0A3D8GWZ7</accession>
<dbReference type="SMART" id="SM00530">
    <property type="entry name" value="HTH_XRE"/>
    <property type="match status" value="1"/>
</dbReference>
<feature type="domain" description="HTH cro/C1-type" evidence="1">
    <location>
        <begin position="11"/>
        <end position="71"/>
    </location>
</feature>
<evidence type="ECO:0000313" key="2">
    <source>
        <dbReference type="EMBL" id="RDU38912.1"/>
    </source>
</evidence>
<proteinExistence type="predicted"/>
<dbReference type="OrthoDB" id="290878at2"/>
<dbReference type="Proteomes" id="UP000257144">
    <property type="component" value="Unassembled WGS sequence"/>
</dbReference>
<reference evidence="2 3" key="1">
    <citation type="submission" date="2018-07" db="EMBL/GenBank/DDBJ databases">
        <title>Bacillus sp. YLB-04 draft genome sequence.</title>
        <authorList>
            <person name="Yu L."/>
            <person name="Tang X."/>
        </authorList>
    </citation>
    <scope>NUCLEOTIDE SEQUENCE [LARGE SCALE GENOMIC DNA]</scope>
    <source>
        <strain evidence="2 3">YLB-04</strain>
    </source>
</reference>